<dbReference type="AlphaFoldDB" id="A0A1H5UK49"/>
<evidence type="ECO:0000313" key="3">
    <source>
        <dbReference type="Proteomes" id="UP000236731"/>
    </source>
</evidence>
<dbReference type="OrthoDB" id="5951444at2"/>
<gene>
    <name evidence="2" type="ORF">SAMN05421877_102325</name>
</gene>
<sequence length="140" mass="15584">MGKVKTTFTKEDVAAFIENAGTEKKRNDSLVLLQLMEAATGEKAEMFGPTIVGFGKYHYKYPTGHEGVAPLVGFSPRKAAFSLYVFTGADEHRHLLEGLGKYKMGKACIYVNKLSDINLDVLQNLMKESIAFISDKYIRL</sequence>
<dbReference type="RefSeq" id="WP_103905336.1">
    <property type="nucleotide sequence ID" value="NZ_CP049246.1"/>
</dbReference>
<organism evidence="2 3">
    <name type="scientific">Sphingobacterium lactis</name>
    <dbReference type="NCBI Taxonomy" id="797291"/>
    <lineage>
        <taxon>Bacteria</taxon>
        <taxon>Pseudomonadati</taxon>
        <taxon>Bacteroidota</taxon>
        <taxon>Sphingobacteriia</taxon>
        <taxon>Sphingobacteriales</taxon>
        <taxon>Sphingobacteriaceae</taxon>
        <taxon>Sphingobacterium</taxon>
    </lineage>
</organism>
<keyword evidence="3" id="KW-1185">Reference proteome</keyword>
<dbReference type="Pfam" id="PF08818">
    <property type="entry name" value="DUF1801"/>
    <property type="match status" value="1"/>
</dbReference>
<evidence type="ECO:0000313" key="2">
    <source>
        <dbReference type="EMBL" id="SEF75410.1"/>
    </source>
</evidence>
<reference evidence="3" key="1">
    <citation type="submission" date="2016-10" db="EMBL/GenBank/DDBJ databases">
        <authorList>
            <person name="Varghese N."/>
            <person name="Submissions S."/>
        </authorList>
    </citation>
    <scope>NUCLEOTIDE SEQUENCE [LARGE SCALE GENOMIC DNA]</scope>
    <source>
        <strain evidence="3">DSM 22361</strain>
    </source>
</reference>
<evidence type="ECO:0000259" key="1">
    <source>
        <dbReference type="Pfam" id="PF08818"/>
    </source>
</evidence>
<name>A0A1H5UK49_9SPHI</name>
<dbReference type="EMBL" id="FNUT01000002">
    <property type="protein sequence ID" value="SEF75410.1"/>
    <property type="molecule type" value="Genomic_DNA"/>
</dbReference>
<proteinExistence type="predicted"/>
<dbReference type="InterPro" id="IPR014922">
    <property type="entry name" value="YdhG-like"/>
</dbReference>
<protein>
    <recommendedName>
        <fullName evidence="1">YdhG-like domain-containing protein</fullName>
    </recommendedName>
</protein>
<dbReference type="SUPFAM" id="SSF159888">
    <property type="entry name" value="YdhG-like"/>
    <property type="match status" value="1"/>
</dbReference>
<dbReference type="Proteomes" id="UP000236731">
    <property type="component" value="Unassembled WGS sequence"/>
</dbReference>
<accession>A0A1H5UK49</accession>
<feature type="domain" description="YdhG-like" evidence="1">
    <location>
        <begin position="31"/>
        <end position="130"/>
    </location>
</feature>